<dbReference type="InterPro" id="IPR009057">
    <property type="entry name" value="Homeodomain-like_sf"/>
</dbReference>
<dbReference type="PROSITE" id="PS00041">
    <property type="entry name" value="HTH_ARAC_FAMILY_1"/>
    <property type="match status" value="1"/>
</dbReference>
<name>I0BFR0_9BACL</name>
<evidence type="ECO:0000256" key="2">
    <source>
        <dbReference type="ARBA" id="ARBA00022475"/>
    </source>
</evidence>
<dbReference type="InterPro" id="IPR033479">
    <property type="entry name" value="dCache_1"/>
</dbReference>
<comment type="subcellular location">
    <subcellularLocation>
        <location evidence="1">Cell membrane</location>
        <topology evidence="1">Multi-pass membrane protein</topology>
    </subcellularLocation>
</comment>
<dbReference type="Pfam" id="PF02743">
    <property type="entry name" value="dCache_1"/>
    <property type="match status" value="1"/>
</dbReference>
<keyword evidence="4 9" id="KW-1133">Transmembrane helix</keyword>
<dbReference type="EMBL" id="CP003422">
    <property type="protein sequence ID" value="AFH61207.2"/>
    <property type="molecule type" value="Genomic_DNA"/>
</dbReference>
<evidence type="ECO:0000313" key="12">
    <source>
        <dbReference type="Proteomes" id="UP000007392"/>
    </source>
</evidence>
<feature type="domain" description="HTH araC/xylS-type" evidence="10">
    <location>
        <begin position="694"/>
        <end position="791"/>
    </location>
</feature>
<feature type="transmembrane region" description="Helical" evidence="9">
    <location>
        <begin position="322"/>
        <end position="341"/>
    </location>
</feature>
<dbReference type="PANTHER" id="PTHR43280">
    <property type="entry name" value="ARAC-FAMILY TRANSCRIPTIONAL REGULATOR"/>
    <property type="match status" value="1"/>
</dbReference>
<dbReference type="GO" id="GO:0043565">
    <property type="term" value="F:sequence-specific DNA binding"/>
    <property type="evidence" value="ECO:0007669"/>
    <property type="project" value="InterPro"/>
</dbReference>
<accession>I0BFR0</accession>
<evidence type="ECO:0000313" key="11">
    <source>
        <dbReference type="EMBL" id="AFH61207.2"/>
    </source>
</evidence>
<sequence>MVFFMLERMADLYKKRARSSSVHSVFFRKSLIIVLLITCLPTTFIGFSLYFVGVNRIESEVNKTHQLRLTQISRQLEDQLTQLEVRLSQWAFNPMFNDRLKTMDFAQEVDFTRDMLKTMLILQETNPLISEVYLYIHDSKTLISSSNGVTAIRENELKNYDEFSELMRTQKSIFWTKSIPLPGITDNPVHQKDFMYSLVHKLPGDVSEKYGALMVRLDKSKISSYFHELNDAGVSFLVDEEGDLLIQENQLTEEKTVLKNTLQSEIQKRLSDRKQDTFLYKFQGTTYSVSYYTLSRLGSEWIFATSSDLSTISGPVIMMSRLIISISMAGILTAFVLSWFASHRIYQPIARLIGAITGDKSDKGIVNGDELKYIEKEWHALSRESHVLQTKVEEQLPTLREGFMLQLVQGRLYYLEEEELRSRIAYYGWETEDQQYTVIALQLIGLSSAEGKFKEDDEQLVTFAAANIVNELTQLHMQQAYVINFQDLFVGIVIGLPSTVPANEIKKEMGQLSQEIISTLSSILKVQVTVCIGQLSTELGRISDLMEEARHTLRYRKLLEANQIIDMDSLFLSGDFTFHYPFEIEKELIHAIRLGQEEDAFRIAEEFIAELNHNAGVELYLQQAMTQLVGNVNNALLQAGFNVYHFHQGQNLYEEISQLRQTAEMLRWFKNSIISPYVSEMNQTYQAHQTQTVEKVVRLIEERYMTDLSLEECADLLGLNSSSLSKTFKQIKGINYVDYVTKIRIDASKKLLLETDLKISEIAERVGYQHSWFNRVFKKSEGVTPSQYRDNHH</sequence>
<feature type="transmembrane region" description="Helical" evidence="9">
    <location>
        <begin position="31"/>
        <end position="53"/>
    </location>
</feature>
<dbReference type="HOGENOM" id="CLU_019175_2_1_9"/>
<dbReference type="InterPro" id="IPR018060">
    <property type="entry name" value="HTH_AraC"/>
</dbReference>
<evidence type="ECO:0000256" key="4">
    <source>
        <dbReference type="ARBA" id="ARBA00022989"/>
    </source>
</evidence>
<dbReference type="InterPro" id="IPR041522">
    <property type="entry name" value="CdaR_GGDEF"/>
</dbReference>
<dbReference type="PANTHER" id="PTHR43280:SF28">
    <property type="entry name" value="HTH-TYPE TRANSCRIPTIONAL ACTIVATOR RHAS"/>
    <property type="match status" value="1"/>
</dbReference>
<keyword evidence="7 9" id="KW-0472">Membrane</keyword>
<evidence type="ECO:0000256" key="7">
    <source>
        <dbReference type="ARBA" id="ARBA00023136"/>
    </source>
</evidence>
<dbReference type="Gene3D" id="1.10.10.60">
    <property type="entry name" value="Homeodomain-like"/>
    <property type="match status" value="2"/>
</dbReference>
<evidence type="ECO:0000256" key="1">
    <source>
        <dbReference type="ARBA" id="ARBA00004651"/>
    </source>
</evidence>
<reference evidence="11 12" key="1">
    <citation type="submission" date="2013-06" db="EMBL/GenBank/DDBJ databases">
        <title>Complete genome sequence of Paenibacillus mucilaginosus K02.</title>
        <authorList>
            <person name="Xiao B."/>
            <person name="Sun L."/>
            <person name="Xiao L."/>
            <person name="Lian B."/>
        </authorList>
    </citation>
    <scope>NUCLEOTIDE SEQUENCE [LARGE SCALE GENOMIC DNA]</scope>
    <source>
        <strain evidence="11 12">K02</strain>
    </source>
</reference>
<dbReference type="PROSITE" id="PS01124">
    <property type="entry name" value="HTH_ARAC_FAMILY_2"/>
    <property type="match status" value="1"/>
</dbReference>
<gene>
    <name evidence="11" type="ORF">B2K_10815</name>
</gene>
<dbReference type="SUPFAM" id="SSF46689">
    <property type="entry name" value="Homeodomain-like"/>
    <property type="match status" value="2"/>
</dbReference>
<keyword evidence="3 9" id="KW-0812">Transmembrane</keyword>
<dbReference type="AlphaFoldDB" id="I0BFR0"/>
<organism evidence="11 12">
    <name type="scientific">Paenibacillus mucilaginosus K02</name>
    <dbReference type="NCBI Taxonomy" id="997761"/>
    <lineage>
        <taxon>Bacteria</taxon>
        <taxon>Bacillati</taxon>
        <taxon>Bacillota</taxon>
        <taxon>Bacilli</taxon>
        <taxon>Bacillales</taxon>
        <taxon>Paenibacillaceae</taxon>
        <taxon>Paenibacillus</taxon>
    </lineage>
</organism>
<dbReference type="Pfam" id="PF17853">
    <property type="entry name" value="GGDEF_2"/>
    <property type="match status" value="1"/>
</dbReference>
<dbReference type="InterPro" id="IPR018062">
    <property type="entry name" value="HTH_AraC-typ_CS"/>
</dbReference>
<dbReference type="Pfam" id="PF12833">
    <property type="entry name" value="HTH_18"/>
    <property type="match status" value="1"/>
</dbReference>
<keyword evidence="2" id="KW-1003">Cell membrane</keyword>
<dbReference type="KEGG" id="pmw:B2K_10815"/>
<evidence type="ECO:0000256" key="9">
    <source>
        <dbReference type="SAM" id="Phobius"/>
    </source>
</evidence>
<evidence type="ECO:0000256" key="6">
    <source>
        <dbReference type="ARBA" id="ARBA00023125"/>
    </source>
</evidence>
<evidence type="ECO:0000259" key="10">
    <source>
        <dbReference type="PROSITE" id="PS01124"/>
    </source>
</evidence>
<evidence type="ECO:0000256" key="8">
    <source>
        <dbReference type="ARBA" id="ARBA00023163"/>
    </source>
</evidence>
<keyword evidence="8" id="KW-0804">Transcription</keyword>
<keyword evidence="5" id="KW-0805">Transcription regulation</keyword>
<dbReference type="GO" id="GO:0003700">
    <property type="term" value="F:DNA-binding transcription factor activity"/>
    <property type="evidence" value="ECO:0007669"/>
    <property type="project" value="InterPro"/>
</dbReference>
<dbReference type="SMART" id="SM00342">
    <property type="entry name" value="HTH_ARAC"/>
    <property type="match status" value="1"/>
</dbReference>
<dbReference type="Gene3D" id="3.30.450.20">
    <property type="entry name" value="PAS domain"/>
    <property type="match status" value="1"/>
</dbReference>
<keyword evidence="6" id="KW-0238">DNA-binding</keyword>
<evidence type="ECO:0000256" key="5">
    <source>
        <dbReference type="ARBA" id="ARBA00023015"/>
    </source>
</evidence>
<dbReference type="Proteomes" id="UP000007392">
    <property type="component" value="Chromosome"/>
</dbReference>
<evidence type="ECO:0000256" key="3">
    <source>
        <dbReference type="ARBA" id="ARBA00022692"/>
    </source>
</evidence>
<protein>
    <submittedName>
        <fullName evidence="11">Transcriptional regulator</fullName>
    </submittedName>
</protein>
<dbReference type="GO" id="GO:0005886">
    <property type="term" value="C:plasma membrane"/>
    <property type="evidence" value="ECO:0007669"/>
    <property type="project" value="UniProtKB-SubCell"/>
</dbReference>
<proteinExistence type="predicted"/>